<feature type="region of interest" description="Disordered" evidence="1">
    <location>
        <begin position="1"/>
        <end position="27"/>
    </location>
</feature>
<proteinExistence type="predicted"/>
<feature type="non-terminal residue" evidence="2">
    <location>
        <position position="27"/>
    </location>
</feature>
<name>A0A6J4UUA8_9BACT</name>
<accession>A0A6J4UUA8</accession>
<protein>
    <submittedName>
        <fullName evidence="2">Uncharacterized protein</fullName>
    </submittedName>
</protein>
<organism evidence="2">
    <name type="scientific">uncultured Thermomicrobiales bacterium</name>
    <dbReference type="NCBI Taxonomy" id="1645740"/>
    <lineage>
        <taxon>Bacteria</taxon>
        <taxon>Pseudomonadati</taxon>
        <taxon>Thermomicrobiota</taxon>
        <taxon>Thermomicrobia</taxon>
        <taxon>Thermomicrobiales</taxon>
        <taxon>environmental samples</taxon>
    </lineage>
</organism>
<feature type="non-terminal residue" evidence="2">
    <location>
        <position position="1"/>
    </location>
</feature>
<feature type="compositionally biased region" description="Basic and acidic residues" evidence="1">
    <location>
        <begin position="13"/>
        <end position="27"/>
    </location>
</feature>
<gene>
    <name evidence="2" type="ORF">AVDCRST_MAG87-1519</name>
</gene>
<sequence length="27" mass="3124">SHDRGVRPPQRPCRPDPGVRGRSDRRI</sequence>
<dbReference type="AlphaFoldDB" id="A0A6J4UUA8"/>
<reference evidence="2" key="1">
    <citation type="submission" date="2020-02" db="EMBL/GenBank/DDBJ databases">
        <authorList>
            <person name="Meier V. D."/>
        </authorList>
    </citation>
    <scope>NUCLEOTIDE SEQUENCE</scope>
    <source>
        <strain evidence="2">AVDCRST_MAG87</strain>
    </source>
</reference>
<evidence type="ECO:0000256" key="1">
    <source>
        <dbReference type="SAM" id="MobiDB-lite"/>
    </source>
</evidence>
<evidence type="ECO:0000313" key="2">
    <source>
        <dbReference type="EMBL" id="CAA9560155.1"/>
    </source>
</evidence>
<dbReference type="EMBL" id="CADCWJ010000337">
    <property type="protein sequence ID" value="CAA9560155.1"/>
    <property type="molecule type" value="Genomic_DNA"/>
</dbReference>